<sequence>MTAYRFRVKADWKPRDLWRDVVIGEDRTLMDLHERINPAFGLDFDHLYFFARGQSYWDSEIRYVRRAEIEDNPYDAIPEVDIDLRDANETSLHDLGLEAKDRLCYLFDYGDEWRFYMILKEKLEGEPSDREPEVVKEKGEKIENQYGPGLPRHR</sequence>
<feature type="domain" description="Plasmid pRiA4b Orf3-like" evidence="2">
    <location>
        <begin position="3"/>
        <end position="143"/>
    </location>
</feature>
<name>A0A133UU01_9EURY</name>
<dbReference type="InterPro" id="IPR024047">
    <property type="entry name" value="MM3350-like_sf"/>
</dbReference>
<dbReference type="Gene3D" id="3.10.290.30">
    <property type="entry name" value="MM3350-like"/>
    <property type="match status" value="1"/>
</dbReference>
<reference evidence="3 4" key="1">
    <citation type="journal article" date="2016" name="Sci. Rep.">
        <title>Metabolic traits of an uncultured archaeal lineage -MSBL1- from brine pools of the Red Sea.</title>
        <authorList>
            <person name="Mwirichia R."/>
            <person name="Alam I."/>
            <person name="Rashid M."/>
            <person name="Vinu M."/>
            <person name="Ba-Alawi W."/>
            <person name="Anthony Kamau A."/>
            <person name="Kamanda Ngugi D."/>
            <person name="Goker M."/>
            <person name="Klenk H.P."/>
            <person name="Bajic V."/>
            <person name="Stingl U."/>
        </authorList>
    </citation>
    <scope>NUCLEOTIDE SEQUENCE [LARGE SCALE GENOMIC DNA]</scope>
    <source>
        <strain evidence="3">SCGC-AAA259I14</strain>
    </source>
</reference>
<feature type="region of interest" description="Disordered" evidence="1">
    <location>
        <begin position="125"/>
        <end position="154"/>
    </location>
</feature>
<evidence type="ECO:0000313" key="4">
    <source>
        <dbReference type="Proteomes" id="UP000070414"/>
    </source>
</evidence>
<protein>
    <recommendedName>
        <fullName evidence="2">Plasmid pRiA4b Orf3-like domain-containing protein</fullName>
    </recommendedName>
</protein>
<dbReference type="PATRIC" id="fig|1698268.3.peg.569"/>
<dbReference type="InterPro" id="IPR012912">
    <property type="entry name" value="Plasmid_pRiA4b_Orf3-like"/>
</dbReference>
<evidence type="ECO:0000256" key="1">
    <source>
        <dbReference type="SAM" id="MobiDB-lite"/>
    </source>
</evidence>
<organism evidence="3 4">
    <name type="scientific">candidate division MSBL1 archaeon SCGC-AAA259I14</name>
    <dbReference type="NCBI Taxonomy" id="1698268"/>
    <lineage>
        <taxon>Archaea</taxon>
        <taxon>Methanobacteriati</taxon>
        <taxon>Methanobacteriota</taxon>
        <taxon>candidate division MSBL1</taxon>
    </lineage>
</organism>
<dbReference type="AlphaFoldDB" id="A0A133UU01"/>
<accession>A0A133UU01</accession>
<dbReference type="Pfam" id="PF07929">
    <property type="entry name" value="PRiA4_ORF3"/>
    <property type="match status" value="1"/>
</dbReference>
<dbReference type="SUPFAM" id="SSF159941">
    <property type="entry name" value="MM3350-like"/>
    <property type="match status" value="1"/>
</dbReference>
<comment type="caution">
    <text evidence="3">The sequence shown here is derived from an EMBL/GenBank/DDBJ whole genome shotgun (WGS) entry which is preliminary data.</text>
</comment>
<dbReference type="Proteomes" id="UP000070414">
    <property type="component" value="Unassembled WGS sequence"/>
</dbReference>
<feature type="compositionally biased region" description="Basic and acidic residues" evidence="1">
    <location>
        <begin position="125"/>
        <end position="143"/>
    </location>
</feature>
<evidence type="ECO:0000313" key="3">
    <source>
        <dbReference type="EMBL" id="KXA97694.1"/>
    </source>
</evidence>
<gene>
    <name evidence="3" type="ORF">AKJ38_00505</name>
</gene>
<dbReference type="EMBL" id="LHXS01000005">
    <property type="protein sequence ID" value="KXA97694.1"/>
    <property type="molecule type" value="Genomic_DNA"/>
</dbReference>
<proteinExistence type="predicted"/>
<keyword evidence="4" id="KW-1185">Reference proteome</keyword>
<evidence type="ECO:0000259" key="2">
    <source>
        <dbReference type="Pfam" id="PF07929"/>
    </source>
</evidence>